<evidence type="ECO:0000256" key="4">
    <source>
        <dbReference type="SAM" id="Phobius"/>
    </source>
</evidence>
<name>A0A061SSY2_9RHOB</name>
<evidence type="ECO:0000256" key="1">
    <source>
        <dbReference type="ARBA" id="ARBA00022692"/>
    </source>
</evidence>
<sequence>MTHPTSQQTFAAITGSEGAVQDIDQAEARNGLRHVMSLSMTKVADGLIDPKLVLAWLLTALGAPAVYAGALVPIREAGALLPQMPLAAWVQGMARRKWAWVIGSAGQGIAAGLIVLAALFLEGTAAGIAICAALAALALCRAACSVSYKDILGKTVAKTRRGAVTGLAGSVASVAVLVFAGLLLSGLAQNRAAIILAIALAAGLWLAAALLFSSLEEAPSEATAARSAGFAVLRDNADLRRFVLVRGLLVSTALAPPYLVILAGQSQGSGLGRLGALVLASALASLISSYVWGRLADRSSRKVLMLAGVSGAASMMAAVGLWFAGLATAFWAMPVVLFVLMIAYHGVRQGRSTYLVDLAPADQRAAFAAVSNTVIGGLLLLAGVIGGGAAMIGPQATLVVFAAMAVAAAAVAKGLPEVE</sequence>
<feature type="transmembrane region" description="Helical" evidence="4">
    <location>
        <begin position="270"/>
        <end position="291"/>
    </location>
</feature>
<dbReference type="RefSeq" id="WP_037909618.1">
    <property type="nucleotide sequence ID" value="NZ_JEMU01000012.1"/>
</dbReference>
<feature type="transmembrane region" description="Helical" evidence="4">
    <location>
        <begin position="164"/>
        <end position="186"/>
    </location>
</feature>
<feature type="transmembrane region" description="Helical" evidence="4">
    <location>
        <begin position="192"/>
        <end position="212"/>
    </location>
</feature>
<gene>
    <name evidence="6" type="ORF">PM02_14230</name>
</gene>
<organism evidence="6 7">
    <name type="scientific">Sulfitobacter mediterraneus</name>
    <dbReference type="NCBI Taxonomy" id="83219"/>
    <lineage>
        <taxon>Bacteria</taxon>
        <taxon>Pseudomonadati</taxon>
        <taxon>Pseudomonadota</taxon>
        <taxon>Alphaproteobacteria</taxon>
        <taxon>Rhodobacterales</taxon>
        <taxon>Roseobacteraceae</taxon>
        <taxon>Sulfitobacter</taxon>
    </lineage>
</organism>
<dbReference type="InterPro" id="IPR052528">
    <property type="entry name" value="Sugar_transport-like"/>
</dbReference>
<feature type="transmembrane region" description="Helical" evidence="4">
    <location>
        <begin position="303"/>
        <end position="323"/>
    </location>
</feature>
<dbReference type="InterPro" id="IPR020846">
    <property type="entry name" value="MFS_dom"/>
</dbReference>
<dbReference type="InterPro" id="IPR036259">
    <property type="entry name" value="MFS_trans_sf"/>
</dbReference>
<feature type="transmembrane region" description="Helical" evidence="4">
    <location>
        <begin position="126"/>
        <end position="144"/>
    </location>
</feature>
<keyword evidence="1 4" id="KW-0812">Transmembrane</keyword>
<feature type="transmembrane region" description="Helical" evidence="4">
    <location>
        <begin position="329"/>
        <end position="347"/>
    </location>
</feature>
<feature type="transmembrane region" description="Helical" evidence="4">
    <location>
        <begin position="98"/>
        <end position="120"/>
    </location>
</feature>
<feature type="transmembrane region" description="Helical" evidence="4">
    <location>
        <begin position="243"/>
        <end position="264"/>
    </location>
</feature>
<dbReference type="Proteomes" id="UP000027337">
    <property type="component" value="Unassembled WGS sequence"/>
</dbReference>
<evidence type="ECO:0000313" key="7">
    <source>
        <dbReference type="Proteomes" id="UP000027337"/>
    </source>
</evidence>
<reference evidence="6 7" key="1">
    <citation type="journal article" date="2014" name="Genome Announc.">
        <title>Draft Genome Sequences of Two Isolates of the Roseobacter Group, Sulfitobacter sp. Strains 3SOLIMAR09 and 1FIGIMAR09, from Harbors of Mallorca Island (Mediterranean Sea).</title>
        <authorList>
            <person name="Mas-Llado M."/>
            <person name="Pina-Villalonga J.M."/>
            <person name="Brunet-Galmes I."/>
            <person name="Nogales B."/>
            <person name="Bosch R."/>
        </authorList>
    </citation>
    <scope>NUCLEOTIDE SEQUENCE [LARGE SCALE GENOMIC DNA]</scope>
    <source>
        <strain evidence="6 7">1FIGIMAR09</strain>
    </source>
</reference>
<dbReference type="GO" id="GO:0022857">
    <property type="term" value="F:transmembrane transporter activity"/>
    <property type="evidence" value="ECO:0007669"/>
    <property type="project" value="InterPro"/>
</dbReference>
<dbReference type="SUPFAM" id="SSF103473">
    <property type="entry name" value="MFS general substrate transporter"/>
    <property type="match status" value="1"/>
</dbReference>
<dbReference type="EMBL" id="JEMU01000012">
    <property type="protein sequence ID" value="KAJ02360.1"/>
    <property type="molecule type" value="Genomic_DNA"/>
</dbReference>
<feature type="transmembrane region" description="Helical" evidence="4">
    <location>
        <begin position="398"/>
        <end position="415"/>
    </location>
</feature>
<evidence type="ECO:0000259" key="5">
    <source>
        <dbReference type="PROSITE" id="PS50850"/>
    </source>
</evidence>
<dbReference type="PANTHER" id="PTHR23526">
    <property type="entry name" value="INTEGRAL MEMBRANE TRANSPORT PROTEIN-RELATED"/>
    <property type="match status" value="1"/>
</dbReference>
<proteinExistence type="predicted"/>
<keyword evidence="3 4" id="KW-0472">Membrane</keyword>
<feature type="domain" description="Major facilitator superfamily (MFS) profile" evidence="5">
    <location>
        <begin position="224"/>
        <end position="419"/>
    </location>
</feature>
<protein>
    <submittedName>
        <fullName evidence="6">MFS transporter permease</fullName>
    </submittedName>
</protein>
<keyword evidence="2 4" id="KW-1133">Transmembrane helix</keyword>
<dbReference type="PROSITE" id="PS50850">
    <property type="entry name" value="MFS"/>
    <property type="match status" value="1"/>
</dbReference>
<dbReference type="PANTHER" id="PTHR23526:SF2">
    <property type="entry name" value="MAJOR FACILITATOR SUPERFAMILY (MFS) PROFILE DOMAIN-CONTAINING PROTEIN"/>
    <property type="match status" value="1"/>
</dbReference>
<accession>A0A061SSY2</accession>
<evidence type="ECO:0000313" key="6">
    <source>
        <dbReference type="EMBL" id="KAJ02360.1"/>
    </source>
</evidence>
<keyword evidence="7" id="KW-1185">Reference proteome</keyword>
<dbReference type="eggNOG" id="COG2270">
    <property type="taxonomic scope" value="Bacteria"/>
</dbReference>
<feature type="transmembrane region" description="Helical" evidence="4">
    <location>
        <begin position="367"/>
        <end position="392"/>
    </location>
</feature>
<evidence type="ECO:0000256" key="2">
    <source>
        <dbReference type="ARBA" id="ARBA00022989"/>
    </source>
</evidence>
<evidence type="ECO:0000256" key="3">
    <source>
        <dbReference type="ARBA" id="ARBA00023136"/>
    </source>
</evidence>
<dbReference type="STRING" id="83219.PM02_14230"/>
<feature type="transmembrane region" description="Helical" evidence="4">
    <location>
        <begin position="53"/>
        <end position="74"/>
    </location>
</feature>
<comment type="caution">
    <text evidence="6">The sequence shown here is derived from an EMBL/GenBank/DDBJ whole genome shotgun (WGS) entry which is preliminary data.</text>
</comment>
<dbReference type="Gene3D" id="1.20.1250.20">
    <property type="entry name" value="MFS general substrate transporter like domains"/>
    <property type="match status" value="1"/>
</dbReference>
<dbReference type="AlphaFoldDB" id="A0A061SSY2"/>